<evidence type="ECO:0000313" key="2">
    <source>
        <dbReference type="EMBL" id="TYQ06028.1"/>
    </source>
</evidence>
<evidence type="ECO:0000256" key="1">
    <source>
        <dbReference type="SAM" id="SignalP"/>
    </source>
</evidence>
<feature type="chain" id="PRO_5038700074" evidence="1">
    <location>
        <begin position="23"/>
        <end position="172"/>
    </location>
</feature>
<sequence>MATRTGHRLAVAGTIAGLSALALVVNPAIGSAAITGGASVHANAGAGTITTSITGLNTTKAFVKCEGTVYRADATILDSTTKVGSSYLVVGDTMVAGQVLTNASGIGTSAVFPDGEYQVRTKCKEDGDTDYQDPIASVRVTVTSTTPPATGSLDPAALLQGLLNGVLSQFGS</sequence>
<organism evidence="2">
    <name type="scientific">Nocardia globerula</name>
    <dbReference type="NCBI Taxonomy" id="1818"/>
    <lineage>
        <taxon>Bacteria</taxon>
        <taxon>Bacillati</taxon>
        <taxon>Actinomycetota</taxon>
        <taxon>Actinomycetes</taxon>
        <taxon>Mycobacteriales</taxon>
        <taxon>Nocardiaceae</taxon>
        <taxon>Nocardia</taxon>
    </lineage>
</organism>
<name>A0A652YSE0_NOCGL</name>
<comment type="caution">
    <text evidence="2">The sequence shown here is derived from an EMBL/GenBank/DDBJ whole genome shotgun (WGS) entry which is preliminary data.</text>
</comment>
<proteinExistence type="predicted"/>
<keyword evidence="1" id="KW-0732">Signal</keyword>
<accession>A0A652YSE0</accession>
<gene>
    <name evidence="2" type="ORF">FNL38_102157</name>
</gene>
<dbReference type="EMBL" id="VNIQ01000002">
    <property type="protein sequence ID" value="TYQ06028.1"/>
    <property type="molecule type" value="Genomic_DNA"/>
</dbReference>
<protein>
    <submittedName>
        <fullName evidence="2">Uncharacterized protein</fullName>
    </submittedName>
</protein>
<dbReference type="AlphaFoldDB" id="A0A652YSE0"/>
<feature type="signal peptide" evidence="1">
    <location>
        <begin position="1"/>
        <end position="22"/>
    </location>
</feature>
<reference evidence="2" key="1">
    <citation type="submission" date="2019-07" db="EMBL/GenBank/DDBJ databases">
        <title>Genomic Encyclopedia of Type Strains, Phase IV (KMG-IV): sequencing the most valuable type-strain genomes for metagenomic binning, comparative biology and taxonomic classification.</title>
        <authorList>
            <person name="Goeker M."/>
        </authorList>
    </citation>
    <scope>NUCLEOTIDE SEQUENCE</scope>
    <source>
        <strain evidence="2">DSM 44596</strain>
    </source>
</reference>